<dbReference type="InterPro" id="IPR000594">
    <property type="entry name" value="ThiF_NAD_FAD-bd"/>
</dbReference>
<evidence type="ECO:0000313" key="3">
    <source>
        <dbReference type="Proteomes" id="UP000176700"/>
    </source>
</evidence>
<dbReference type="PANTHER" id="PTHR43267:SF1">
    <property type="entry name" value="TRNA THREONYLCARBAMOYLADENOSINE DEHYDRATASE"/>
    <property type="match status" value="1"/>
</dbReference>
<accession>A0A1G2FVV3</accession>
<dbReference type="SUPFAM" id="SSF69572">
    <property type="entry name" value="Activating enzymes of the ubiquitin-like proteins"/>
    <property type="match status" value="1"/>
</dbReference>
<dbReference type="GO" id="GO:0061504">
    <property type="term" value="P:cyclic threonylcarbamoyladenosine biosynthetic process"/>
    <property type="evidence" value="ECO:0007669"/>
    <property type="project" value="TreeGrafter"/>
</dbReference>
<dbReference type="AlphaFoldDB" id="A0A1G2FVV3"/>
<dbReference type="InterPro" id="IPR035985">
    <property type="entry name" value="Ubiquitin-activating_enz"/>
</dbReference>
<dbReference type="Proteomes" id="UP000176700">
    <property type="component" value="Unassembled WGS sequence"/>
</dbReference>
<reference evidence="2 3" key="1">
    <citation type="journal article" date="2016" name="Nat. Commun.">
        <title>Thousands of microbial genomes shed light on interconnected biogeochemical processes in an aquifer system.</title>
        <authorList>
            <person name="Anantharaman K."/>
            <person name="Brown C.T."/>
            <person name="Hug L.A."/>
            <person name="Sharon I."/>
            <person name="Castelle C.J."/>
            <person name="Probst A.J."/>
            <person name="Thomas B.C."/>
            <person name="Singh A."/>
            <person name="Wilkins M.J."/>
            <person name="Karaoz U."/>
            <person name="Brodie E.L."/>
            <person name="Williams K.H."/>
            <person name="Hubbard S.S."/>
            <person name="Banfield J.F."/>
        </authorList>
    </citation>
    <scope>NUCLEOTIDE SEQUENCE [LARGE SCALE GENOMIC DNA]</scope>
</reference>
<dbReference type="EMBL" id="MHNI01000026">
    <property type="protein sequence ID" value="OGZ41750.1"/>
    <property type="molecule type" value="Genomic_DNA"/>
</dbReference>
<dbReference type="Gene3D" id="3.40.50.720">
    <property type="entry name" value="NAD(P)-binding Rossmann-like Domain"/>
    <property type="match status" value="1"/>
</dbReference>
<dbReference type="GO" id="GO:0061503">
    <property type="term" value="F:tRNA threonylcarbamoyladenosine dehydratase"/>
    <property type="evidence" value="ECO:0007669"/>
    <property type="project" value="TreeGrafter"/>
</dbReference>
<dbReference type="Pfam" id="PF00899">
    <property type="entry name" value="ThiF"/>
    <property type="match status" value="1"/>
</dbReference>
<organism evidence="2 3">
    <name type="scientific">Candidatus Ryanbacteria bacterium RIFCSPHIGHO2_01_45_13</name>
    <dbReference type="NCBI Taxonomy" id="1802112"/>
    <lineage>
        <taxon>Bacteria</taxon>
        <taxon>Candidatus Ryaniibacteriota</taxon>
    </lineage>
</organism>
<protein>
    <recommendedName>
        <fullName evidence="1">THIF-type NAD/FAD binding fold domain-containing protein</fullName>
    </recommendedName>
</protein>
<name>A0A1G2FVV3_9BACT</name>
<dbReference type="InterPro" id="IPR045886">
    <property type="entry name" value="ThiF/MoeB/HesA"/>
</dbReference>
<evidence type="ECO:0000259" key="1">
    <source>
        <dbReference type="Pfam" id="PF00899"/>
    </source>
</evidence>
<comment type="caution">
    <text evidence="2">The sequence shown here is derived from an EMBL/GenBank/DDBJ whole genome shotgun (WGS) entry which is preliminary data.</text>
</comment>
<feature type="domain" description="THIF-type NAD/FAD binding fold" evidence="1">
    <location>
        <begin position="10"/>
        <end position="146"/>
    </location>
</feature>
<dbReference type="CDD" id="cd01483">
    <property type="entry name" value="E1_enzyme_family"/>
    <property type="match status" value="1"/>
</dbReference>
<dbReference type="PANTHER" id="PTHR43267">
    <property type="entry name" value="TRNA THREONYLCARBAMOYLADENOSINE DEHYDRATASE"/>
    <property type="match status" value="1"/>
</dbReference>
<gene>
    <name evidence="2" type="ORF">A2W41_01055</name>
</gene>
<evidence type="ECO:0000313" key="2">
    <source>
        <dbReference type="EMBL" id="OGZ41750.1"/>
    </source>
</evidence>
<sequence>MTYRFQLLYSRKEIKQLQNATVALCGLGGYGAALVDPFARYEFRELRLADPDRYEESNMDRQCLAKFSTIGRLKVDVAARVIKDITKYTKVVKFPDGILTGNISPFCRNAQVIVDLCDQLSAKLLLHMAYRQLRIPLIAGGSIRWPSRQGIRVSIYRYDQGVRWLETSFRPQKWGITGTAWNAFKRVKEIGDMPWSVLRKIDLENAALRNRTPLTRYGVRQRVVWNAPGGYDPLKVYALTCGILELLIGVLINREPAHHRINFESFS</sequence>
<proteinExistence type="predicted"/>
<dbReference type="GO" id="GO:0008641">
    <property type="term" value="F:ubiquitin-like modifier activating enzyme activity"/>
    <property type="evidence" value="ECO:0007669"/>
    <property type="project" value="InterPro"/>
</dbReference>